<sequence length="305" mass="33324">MSEPSGATWRERVPEVVRNKALAAGATRWLDDLPSLVADLSREWGIGVGAAYPDGTEAFVAEATLDDGTPAVLKLCVSRAVEAARHEITVLRLTGGEGCVRLLRADPERGALLLERLGRPLVRLSLPLRRRQEILSAAAARVWRPAPGCGLPTGAAKGRWLADYVERTWEALGRPCAERTVAHALTCVRRRVDAHDDERAVLVHGDVHQWNALEADGGFRLVDPDGLLAEPEYDLGILMREDPVELLTGDPRERARRLAHRHGLDAEAIWEWGAVERVATGLLGTAIGLQPLARQMLTTADRLAE</sequence>
<evidence type="ECO:0000313" key="2">
    <source>
        <dbReference type="Proteomes" id="UP001589627"/>
    </source>
</evidence>
<dbReference type="SUPFAM" id="SSF56112">
    <property type="entry name" value="Protein kinase-like (PK-like)"/>
    <property type="match status" value="1"/>
</dbReference>
<proteinExistence type="predicted"/>
<organism evidence="1 2">
    <name type="scientific">Actinoallomurus acaciae</name>
    <dbReference type="NCBI Taxonomy" id="502577"/>
    <lineage>
        <taxon>Bacteria</taxon>
        <taxon>Bacillati</taxon>
        <taxon>Actinomycetota</taxon>
        <taxon>Actinomycetes</taxon>
        <taxon>Streptosporangiales</taxon>
        <taxon>Thermomonosporaceae</taxon>
        <taxon>Actinoallomurus</taxon>
    </lineage>
</organism>
<reference evidence="1 2" key="1">
    <citation type="submission" date="2024-09" db="EMBL/GenBank/DDBJ databases">
        <authorList>
            <person name="Sun Q."/>
            <person name="Mori K."/>
        </authorList>
    </citation>
    <scope>NUCLEOTIDE SEQUENCE [LARGE SCALE GENOMIC DNA]</scope>
    <source>
        <strain evidence="1 2">TBRC 0563</strain>
    </source>
</reference>
<evidence type="ECO:0000313" key="1">
    <source>
        <dbReference type="EMBL" id="MFB9833822.1"/>
    </source>
</evidence>
<dbReference type="Proteomes" id="UP001589627">
    <property type="component" value="Unassembled WGS sequence"/>
</dbReference>
<comment type="caution">
    <text evidence="1">The sequence shown here is derived from an EMBL/GenBank/DDBJ whole genome shotgun (WGS) entry which is preliminary data.</text>
</comment>
<accession>A0ABV5YIH5</accession>
<protein>
    <submittedName>
        <fullName evidence="1">Aminoglycoside phosphotransferase family protein</fullName>
    </submittedName>
</protein>
<dbReference type="Gene3D" id="3.90.1200.10">
    <property type="match status" value="1"/>
</dbReference>
<dbReference type="InterPro" id="IPR011009">
    <property type="entry name" value="Kinase-like_dom_sf"/>
</dbReference>
<dbReference type="Pfam" id="PF04655">
    <property type="entry name" value="APH_6_hur"/>
    <property type="match status" value="1"/>
</dbReference>
<dbReference type="EMBL" id="JBHLZP010000107">
    <property type="protein sequence ID" value="MFB9833822.1"/>
    <property type="molecule type" value="Genomic_DNA"/>
</dbReference>
<dbReference type="RefSeq" id="WP_378202218.1">
    <property type="nucleotide sequence ID" value="NZ_JBHLZP010000107.1"/>
</dbReference>
<dbReference type="InterPro" id="IPR006748">
    <property type="entry name" value="NH2Glyco/OHUrea_AB-resist_kin"/>
</dbReference>
<keyword evidence="2" id="KW-1185">Reference proteome</keyword>
<gene>
    <name evidence="1" type="ORF">ACFFNX_16670</name>
</gene>
<name>A0ABV5YIH5_9ACTN</name>